<dbReference type="eggNOG" id="COG0191">
    <property type="taxonomic scope" value="Bacteria"/>
</dbReference>
<dbReference type="KEGG" id="tmr:Tmar_0728"/>
<feature type="active site" description="Proton donor" evidence="1">
    <location>
        <position position="81"/>
    </location>
</feature>
<feature type="binding site" evidence="3">
    <location>
        <position position="82"/>
    </location>
    <ligand>
        <name>Zn(2+)</name>
        <dbReference type="ChEBI" id="CHEBI:29105"/>
        <label>1</label>
        <note>catalytic</note>
    </ligand>
</feature>
<evidence type="ECO:0000256" key="1">
    <source>
        <dbReference type="PIRSR" id="PIRSR001359-1"/>
    </source>
</evidence>
<dbReference type="SUPFAM" id="SSF51569">
    <property type="entry name" value="Aldolase"/>
    <property type="match status" value="1"/>
</dbReference>
<dbReference type="NCBIfam" id="TIGR00167">
    <property type="entry name" value="cbbA"/>
    <property type="match status" value="1"/>
</dbReference>
<name>E6SI65_THEM7</name>
<feature type="binding site" evidence="2">
    <location>
        <begin position="236"/>
        <end position="239"/>
    </location>
    <ligand>
        <name>dihydroxyacetone phosphate</name>
        <dbReference type="ChEBI" id="CHEBI:57642"/>
    </ligand>
</feature>
<keyword evidence="3" id="KW-0479">Metal-binding</keyword>
<gene>
    <name evidence="4" type="ordered locus">Tmar_0728</name>
</gene>
<dbReference type="Pfam" id="PF01116">
    <property type="entry name" value="F_bP_aldolase"/>
    <property type="match status" value="1"/>
</dbReference>
<reference evidence="5" key="2">
    <citation type="journal article" date="2010" name="Stand. Genomic Sci.">
        <title>Complete genome sequence of Thermaerobacter marianensis type strain (7p75aT).</title>
        <authorList>
            <person name="Han C."/>
            <person name="Gu W."/>
            <person name="Zhang X."/>
            <person name="Lapidus A."/>
            <person name="Nolan M."/>
            <person name="Copeland A."/>
            <person name="Lucas S."/>
            <person name="Glavina Del Rio T."/>
            <person name="Tice H."/>
            <person name="Cheng J."/>
            <person name="Tapia R."/>
            <person name="Goodwin L."/>
            <person name="Pitluck S."/>
            <person name="Pagani I."/>
            <person name="Ivanova N."/>
            <person name="Mavromatis K."/>
            <person name="Mikhailova N."/>
            <person name="Pati A."/>
            <person name="Chen A."/>
            <person name="Palaniappan K."/>
            <person name="Land M."/>
            <person name="Hauser L."/>
            <person name="Chang Y."/>
            <person name="Jeffries C."/>
            <person name="Schneider S."/>
            <person name="Rohde M."/>
            <person name="Goker M."/>
            <person name="Pukall R."/>
            <person name="Woyke T."/>
            <person name="Bristow J."/>
            <person name="Eisen J."/>
            <person name="Markowitz V."/>
            <person name="Hugenholtz P."/>
            <person name="Kyrpides N."/>
            <person name="Klenk H."/>
            <person name="Detter J."/>
        </authorList>
    </citation>
    <scope>NUCLEOTIDE SEQUENCE [LARGE SCALE GENOMIC DNA]</scope>
    <source>
        <strain evidence="5">ATCC 700841 / DSM 12885 / JCM 10246 / 7p75a</strain>
    </source>
</reference>
<dbReference type="PANTHER" id="PTHR30304">
    <property type="entry name" value="D-TAGATOSE-1,6-BISPHOSPHATE ALDOLASE"/>
    <property type="match status" value="1"/>
</dbReference>
<organism evidence="4 5">
    <name type="scientific">Thermaerobacter marianensis (strain ATCC 700841 / DSM 12885 / JCM 10246 / 7p75a)</name>
    <dbReference type="NCBI Taxonomy" id="644966"/>
    <lineage>
        <taxon>Bacteria</taxon>
        <taxon>Bacillati</taxon>
        <taxon>Bacillota</taxon>
        <taxon>Clostridia</taxon>
        <taxon>Eubacteriales</taxon>
        <taxon>Clostridiales Family XVII. Incertae Sedis</taxon>
        <taxon>Thermaerobacter</taxon>
    </lineage>
</organism>
<feature type="binding site" evidence="3">
    <location>
        <position position="133"/>
    </location>
    <ligand>
        <name>Zn(2+)</name>
        <dbReference type="ChEBI" id="CHEBI:29105"/>
        <label>2</label>
    </ligand>
</feature>
<feature type="binding site" evidence="2">
    <location>
        <position position="187"/>
    </location>
    <ligand>
        <name>dihydroxyacetone phosphate</name>
        <dbReference type="ChEBI" id="CHEBI:57642"/>
    </ligand>
</feature>
<dbReference type="InterPro" id="IPR000771">
    <property type="entry name" value="FBA_II"/>
</dbReference>
<dbReference type="RefSeq" id="WP_013495148.1">
    <property type="nucleotide sequence ID" value="NC_014831.1"/>
</dbReference>
<dbReference type="GO" id="GO:0009025">
    <property type="term" value="F:tagatose-bisphosphate aldolase activity"/>
    <property type="evidence" value="ECO:0007669"/>
    <property type="project" value="UniProtKB-EC"/>
</dbReference>
<dbReference type="EC" id="4.1.2.40" evidence="4"/>
<accession>E6SI65</accession>
<keyword evidence="3" id="KW-0862">Zinc</keyword>
<proteinExistence type="predicted"/>
<dbReference type="STRING" id="644966.Tmar_0728"/>
<dbReference type="InterPro" id="IPR050246">
    <property type="entry name" value="Class_II_FBP_aldolase"/>
</dbReference>
<dbReference type="GO" id="GO:0008270">
    <property type="term" value="F:zinc ion binding"/>
    <property type="evidence" value="ECO:0007669"/>
    <property type="project" value="InterPro"/>
</dbReference>
<dbReference type="HOGENOM" id="CLU_040088_0_1_9"/>
<feature type="binding site" evidence="3">
    <location>
        <position position="214"/>
    </location>
    <ligand>
        <name>Zn(2+)</name>
        <dbReference type="ChEBI" id="CHEBI:29105"/>
        <label>1</label>
        <note>catalytic</note>
    </ligand>
</feature>
<dbReference type="InterPro" id="IPR013785">
    <property type="entry name" value="Aldolase_TIM"/>
</dbReference>
<feature type="binding site" evidence="3">
    <location>
        <position position="186"/>
    </location>
    <ligand>
        <name>Zn(2+)</name>
        <dbReference type="ChEBI" id="CHEBI:29105"/>
        <label>1</label>
        <note>catalytic</note>
    </ligand>
</feature>
<dbReference type="Proteomes" id="UP000008915">
    <property type="component" value="Chromosome"/>
</dbReference>
<evidence type="ECO:0000256" key="3">
    <source>
        <dbReference type="PIRSR" id="PIRSR001359-3"/>
    </source>
</evidence>
<keyword evidence="5" id="KW-1185">Reference proteome</keyword>
<dbReference type="EMBL" id="CP002344">
    <property type="protein sequence ID" value="ADU50843.1"/>
    <property type="molecule type" value="Genomic_DNA"/>
</dbReference>
<feature type="binding site" evidence="3">
    <location>
        <position position="103"/>
    </location>
    <ligand>
        <name>Zn(2+)</name>
        <dbReference type="ChEBI" id="CHEBI:29105"/>
        <label>2</label>
    </ligand>
</feature>
<protein>
    <submittedName>
        <fullName evidence="4">Ketose-bisphosphate aldolase</fullName>
        <ecNumber evidence="4">4.1.2.40</ecNumber>
    </submittedName>
</protein>
<sequence>MLVDPRELLAVAQQGGYAIPAFNVHGLDMVPPLVEVAEAERAPLILQATRSTVEATGWEPLVAVALECARRARVPVALHLDHASDRQLIYTAIRHGFTSVMADGSALPFDDNVAFTRSVVEVAHLAGIPVEGELGYVPRPATAMAQDPEAAGEGPPADLLIRPDEAEAFVAETGVDSLAVAIGTVHGFYRGTPRLDFERLAAIRARVHVPLVLHGGSGLADEHLAKAIVLGMAKVNVATELKAAWSQAVRQAVAENDDIDPRHVLRAARRALQTVAVAWLRRCGAVGRAT</sequence>
<dbReference type="OrthoDB" id="9803995at2"/>
<evidence type="ECO:0000313" key="5">
    <source>
        <dbReference type="Proteomes" id="UP000008915"/>
    </source>
</evidence>
<dbReference type="Gene3D" id="3.20.20.70">
    <property type="entry name" value="Aldolase class I"/>
    <property type="match status" value="1"/>
</dbReference>
<comment type="cofactor">
    <cofactor evidence="3">
        <name>Zn(2+)</name>
        <dbReference type="ChEBI" id="CHEBI:29105"/>
    </cofactor>
    <text evidence="3">Binds 2 Zn(2+) ions per subunit. One is catalytic and the other provides a structural contribution.</text>
</comment>
<feature type="binding site" evidence="2">
    <location>
        <begin position="215"/>
        <end position="217"/>
    </location>
    <ligand>
        <name>dihydroxyacetone phosphate</name>
        <dbReference type="ChEBI" id="CHEBI:57642"/>
    </ligand>
</feature>
<dbReference type="AlphaFoldDB" id="E6SI65"/>
<keyword evidence="4" id="KW-0456">Lyase</keyword>
<dbReference type="GO" id="GO:0005975">
    <property type="term" value="P:carbohydrate metabolic process"/>
    <property type="evidence" value="ECO:0007669"/>
    <property type="project" value="InterPro"/>
</dbReference>
<evidence type="ECO:0000313" key="4">
    <source>
        <dbReference type="EMBL" id="ADU50843.1"/>
    </source>
</evidence>
<evidence type="ECO:0000256" key="2">
    <source>
        <dbReference type="PIRSR" id="PIRSR001359-2"/>
    </source>
</evidence>
<dbReference type="PANTHER" id="PTHR30304:SF0">
    <property type="entry name" value="D-TAGATOSE-1,6-BISPHOSPHATE ALDOLASE SUBUNIT GATY-RELATED"/>
    <property type="match status" value="1"/>
</dbReference>
<reference evidence="4 5" key="1">
    <citation type="journal article" date="2010" name="Stand. Genomic Sci.">
        <title>Complete genome sequence of Thermaerobacter marianensis type strain (7p75a).</title>
        <authorList>
            <person name="Han C."/>
            <person name="Gu W."/>
            <person name="Zhang X."/>
            <person name="Lapidus A."/>
            <person name="Nolan M."/>
            <person name="Copeland A."/>
            <person name="Lucas S."/>
            <person name="Del Rio T.G."/>
            <person name="Tice H."/>
            <person name="Cheng J.F."/>
            <person name="Tapia R."/>
            <person name="Goodwin L."/>
            <person name="Pitluck S."/>
            <person name="Pagani I."/>
            <person name="Ivanova N."/>
            <person name="Mavromatis K."/>
            <person name="Mikhailova N."/>
            <person name="Pati A."/>
            <person name="Chen A."/>
            <person name="Palaniappan K."/>
            <person name="Land M."/>
            <person name="Hauser L."/>
            <person name="Chang Y.J."/>
            <person name="Jeffries C.D."/>
            <person name="Schneider S."/>
            <person name="Rohde M."/>
            <person name="Goker M."/>
            <person name="Pukall R."/>
            <person name="Woyke T."/>
            <person name="Bristow J."/>
            <person name="Eisen J.A."/>
            <person name="Markowitz V."/>
            <person name="Hugenholtz P."/>
            <person name="Kyrpides N.C."/>
            <person name="Klenk H.P."/>
            <person name="Detter J.C."/>
        </authorList>
    </citation>
    <scope>NUCLEOTIDE SEQUENCE [LARGE SCALE GENOMIC DNA]</scope>
    <source>
        <strain evidence="5">ATCC 700841 / DSM 12885 / JCM 10246 / 7p75a</strain>
    </source>
</reference>
<dbReference type="PIRSF" id="PIRSF001359">
    <property type="entry name" value="F_bP_aldolase_II"/>
    <property type="match status" value="1"/>
</dbReference>
<dbReference type="CDD" id="cd00947">
    <property type="entry name" value="TBP_aldolase_IIB"/>
    <property type="match status" value="1"/>
</dbReference>